<evidence type="ECO:0000256" key="1">
    <source>
        <dbReference type="PROSITE-ProRule" id="PRU00473"/>
    </source>
</evidence>
<evidence type="ECO:0000313" key="4">
    <source>
        <dbReference type="EMBL" id="QEY27021.1"/>
    </source>
</evidence>
<keyword evidence="2" id="KW-1133">Transmembrane helix</keyword>
<dbReference type="InterPro" id="IPR050330">
    <property type="entry name" value="Bact_OuterMem_StrucFunc"/>
</dbReference>
<dbReference type="OrthoDB" id="8526920at2"/>
<organism evidence="4 5">
    <name type="scientific">Neisseria zalophi</name>
    <dbReference type="NCBI Taxonomy" id="640030"/>
    <lineage>
        <taxon>Bacteria</taxon>
        <taxon>Pseudomonadati</taxon>
        <taxon>Pseudomonadota</taxon>
        <taxon>Betaproteobacteria</taxon>
        <taxon>Neisseriales</taxon>
        <taxon>Neisseriaceae</taxon>
        <taxon>Neisseria</taxon>
    </lineage>
</organism>
<gene>
    <name evidence="4" type="ORF">D0T92_11075</name>
</gene>
<dbReference type="InterPro" id="IPR006665">
    <property type="entry name" value="OmpA-like"/>
</dbReference>
<dbReference type="PANTHER" id="PTHR30329">
    <property type="entry name" value="STATOR ELEMENT OF FLAGELLAR MOTOR COMPLEX"/>
    <property type="match status" value="1"/>
</dbReference>
<dbReference type="CDD" id="cd07185">
    <property type="entry name" value="OmpA_C-like"/>
    <property type="match status" value="1"/>
</dbReference>
<dbReference type="InterPro" id="IPR036737">
    <property type="entry name" value="OmpA-like_sf"/>
</dbReference>
<dbReference type="SUPFAM" id="SSF103088">
    <property type="entry name" value="OmpA-like"/>
    <property type="match status" value="1"/>
</dbReference>
<dbReference type="PANTHER" id="PTHR30329:SF21">
    <property type="entry name" value="LIPOPROTEIN YIAD-RELATED"/>
    <property type="match status" value="1"/>
</dbReference>
<dbReference type="Pfam" id="PF00691">
    <property type="entry name" value="OmpA"/>
    <property type="match status" value="1"/>
</dbReference>
<dbReference type="PROSITE" id="PS51123">
    <property type="entry name" value="OMPA_2"/>
    <property type="match status" value="1"/>
</dbReference>
<name>A0A5J6PWG7_9NEIS</name>
<feature type="transmembrane region" description="Helical" evidence="2">
    <location>
        <begin position="12"/>
        <end position="34"/>
    </location>
</feature>
<dbReference type="KEGG" id="nzl:D0T92_11075"/>
<evidence type="ECO:0000313" key="5">
    <source>
        <dbReference type="Proteomes" id="UP000325713"/>
    </source>
</evidence>
<sequence length="219" mass="23076">MSDNDNHKEQRIGLWIAGGAAGLAVLSILFYAVWGWENGKIEGSPGYDAAASEVMVVEEQEVIPEPAVVNEEAESETEALAVMPEEAAASAALTDAVAEQLLPASEEEVDNGAEVVVENGVVKFYFASGKSDLAANAQEALQDVLAGVKEGKKAVISGFHDATGNQAQNESLSKDRAFAVRNALLGLGVPESQIELRKPENATGTGNRAEARRVEVVLE</sequence>
<feature type="domain" description="OmpA-like" evidence="3">
    <location>
        <begin position="113"/>
        <end position="219"/>
    </location>
</feature>
<dbReference type="RefSeq" id="WP_151052851.1">
    <property type="nucleotide sequence ID" value="NZ_CP031700.1"/>
</dbReference>
<dbReference type="AlphaFoldDB" id="A0A5J6PWG7"/>
<dbReference type="Gene3D" id="3.30.1330.60">
    <property type="entry name" value="OmpA-like domain"/>
    <property type="match status" value="1"/>
</dbReference>
<evidence type="ECO:0000256" key="2">
    <source>
        <dbReference type="SAM" id="Phobius"/>
    </source>
</evidence>
<accession>A0A5J6PWG7</accession>
<keyword evidence="1 2" id="KW-0472">Membrane</keyword>
<keyword evidence="2" id="KW-0812">Transmembrane</keyword>
<reference evidence="4 5" key="1">
    <citation type="submission" date="2018-08" db="EMBL/GenBank/DDBJ databases">
        <title>Neisseria zalophi ATCC BAA-2455 complete genome.</title>
        <authorList>
            <person name="Veseli I.A."/>
            <person name="Buttler R."/>
            <person name="Mascarenhas dos Santos A.C."/>
            <person name="Pombert J.-F."/>
        </authorList>
    </citation>
    <scope>NUCLEOTIDE SEQUENCE [LARGE SCALE GENOMIC DNA]</scope>
    <source>
        <strain evidence="4 5">ATCC BAA-2455</strain>
    </source>
</reference>
<dbReference type="EMBL" id="CP031700">
    <property type="protein sequence ID" value="QEY27021.1"/>
    <property type="molecule type" value="Genomic_DNA"/>
</dbReference>
<dbReference type="Proteomes" id="UP000325713">
    <property type="component" value="Chromosome"/>
</dbReference>
<keyword evidence="5" id="KW-1185">Reference proteome</keyword>
<evidence type="ECO:0000259" key="3">
    <source>
        <dbReference type="PROSITE" id="PS51123"/>
    </source>
</evidence>
<dbReference type="GO" id="GO:0016020">
    <property type="term" value="C:membrane"/>
    <property type="evidence" value="ECO:0007669"/>
    <property type="project" value="UniProtKB-UniRule"/>
</dbReference>
<proteinExistence type="predicted"/>
<protein>
    <submittedName>
        <fullName evidence="4">OmpA family protein</fullName>
    </submittedName>
</protein>